<organism evidence="1">
    <name type="scientific">marine sediment metagenome</name>
    <dbReference type="NCBI Taxonomy" id="412755"/>
    <lineage>
        <taxon>unclassified sequences</taxon>
        <taxon>metagenomes</taxon>
        <taxon>ecological metagenomes</taxon>
    </lineage>
</organism>
<dbReference type="AlphaFoldDB" id="X1HWD1"/>
<dbReference type="EMBL" id="BARU01032676">
    <property type="protein sequence ID" value="GAH73772.1"/>
    <property type="molecule type" value="Genomic_DNA"/>
</dbReference>
<evidence type="ECO:0000313" key="1">
    <source>
        <dbReference type="EMBL" id="GAH73772.1"/>
    </source>
</evidence>
<comment type="caution">
    <text evidence="1">The sequence shown here is derived from an EMBL/GenBank/DDBJ whole genome shotgun (WGS) entry which is preliminary data.</text>
</comment>
<sequence>WGERSFEMNIKEEWSLQEEGEILKIDQTSTGFRGGENTVSLVFEKQ</sequence>
<feature type="non-terminal residue" evidence="1">
    <location>
        <position position="1"/>
    </location>
</feature>
<name>X1HWD1_9ZZZZ</name>
<gene>
    <name evidence="1" type="ORF">S03H2_51503</name>
</gene>
<accession>X1HWD1</accession>
<reference evidence="1" key="1">
    <citation type="journal article" date="2014" name="Front. Microbiol.">
        <title>High frequency of phylogenetically diverse reductive dehalogenase-homologous genes in deep subseafloor sedimentary metagenomes.</title>
        <authorList>
            <person name="Kawai M."/>
            <person name="Futagami T."/>
            <person name="Toyoda A."/>
            <person name="Takaki Y."/>
            <person name="Nishi S."/>
            <person name="Hori S."/>
            <person name="Arai W."/>
            <person name="Tsubouchi T."/>
            <person name="Morono Y."/>
            <person name="Uchiyama I."/>
            <person name="Ito T."/>
            <person name="Fujiyama A."/>
            <person name="Inagaki F."/>
            <person name="Takami H."/>
        </authorList>
    </citation>
    <scope>NUCLEOTIDE SEQUENCE</scope>
    <source>
        <strain evidence="1">Expedition CK06-06</strain>
    </source>
</reference>
<proteinExistence type="predicted"/>
<protein>
    <recommendedName>
        <fullName evidence="2">Lipocalin-like domain-containing protein</fullName>
    </recommendedName>
</protein>
<evidence type="ECO:0008006" key="2">
    <source>
        <dbReference type="Google" id="ProtNLM"/>
    </source>
</evidence>